<gene>
    <name evidence="1" type="ORF">GUJ93_ZPchr0013g35564</name>
</gene>
<name>A0A8J5X1R1_ZIZPA</name>
<keyword evidence="2" id="KW-1185">Reference proteome</keyword>
<organism evidence="1 2">
    <name type="scientific">Zizania palustris</name>
    <name type="common">Northern wild rice</name>
    <dbReference type="NCBI Taxonomy" id="103762"/>
    <lineage>
        <taxon>Eukaryota</taxon>
        <taxon>Viridiplantae</taxon>
        <taxon>Streptophyta</taxon>
        <taxon>Embryophyta</taxon>
        <taxon>Tracheophyta</taxon>
        <taxon>Spermatophyta</taxon>
        <taxon>Magnoliopsida</taxon>
        <taxon>Liliopsida</taxon>
        <taxon>Poales</taxon>
        <taxon>Poaceae</taxon>
        <taxon>BOP clade</taxon>
        <taxon>Oryzoideae</taxon>
        <taxon>Oryzeae</taxon>
        <taxon>Zizaniinae</taxon>
        <taxon>Zizania</taxon>
    </lineage>
</organism>
<accession>A0A8J5X1R1</accession>
<reference evidence="1" key="1">
    <citation type="journal article" date="2021" name="bioRxiv">
        <title>Whole Genome Assembly and Annotation of Northern Wild Rice, Zizania palustris L., Supports a Whole Genome Duplication in the Zizania Genus.</title>
        <authorList>
            <person name="Haas M."/>
            <person name="Kono T."/>
            <person name="Macchietto M."/>
            <person name="Millas R."/>
            <person name="McGilp L."/>
            <person name="Shao M."/>
            <person name="Duquette J."/>
            <person name="Hirsch C.N."/>
            <person name="Kimball J."/>
        </authorList>
    </citation>
    <scope>NUCLEOTIDE SEQUENCE</scope>
    <source>
        <tissue evidence="1">Fresh leaf tissue</tissue>
    </source>
</reference>
<evidence type="ECO:0000313" key="1">
    <source>
        <dbReference type="EMBL" id="KAG8099894.1"/>
    </source>
</evidence>
<dbReference type="AlphaFoldDB" id="A0A8J5X1R1"/>
<sequence>MCGRGIWTYGLRDGEHDGEIDDEVVLQVADGDLIGDTETSLSWPIKTQELLTVPVDHDVVVASVEDASWRP</sequence>
<evidence type="ECO:0000313" key="2">
    <source>
        <dbReference type="Proteomes" id="UP000729402"/>
    </source>
</evidence>
<dbReference type="Proteomes" id="UP000729402">
    <property type="component" value="Unassembled WGS sequence"/>
</dbReference>
<protein>
    <submittedName>
        <fullName evidence="1">Uncharacterized protein</fullName>
    </submittedName>
</protein>
<reference evidence="1" key="2">
    <citation type="submission" date="2021-02" db="EMBL/GenBank/DDBJ databases">
        <authorList>
            <person name="Kimball J.A."/>
            <person name="Haas M.W."/>
            <person name="Macchietto M."/>
            <person name="Kono T."/>
            <person name="Duquette J."/>
            <person name="Shao M."/>
        </authorList>
    </citation>
    <scope>NUCLEOTIDE SEQUENCE</scope>
    <source>
        <tissue evidence="1">Fresh leaf tissue</tissue>
    </source>
</reference>
<comment type="caution">
    <text evidence="1">The sequence shown here is derived from an EMBL/GenBank/DDBJ whole genome shotgun (WGS) entry which is preliminary data.</text>
</comment>
<proteinExistence type="predicted"/>
<dbReference type="EMBL" id="JAAALK010000079">
    <property type="protein sequence ID" value="KAG8099894.1"/>
    <property type="molecule type" value="Genomic_DNA"/>
</dbReference>